<evidence type="ECO:0000313" key="3">
    <source>
        <dbReference type="Proteomes" id="UP000028525"/>
    </source>
</evidence>
<dbReference type="AlphaFoldDB" id="A0A084JL22"/>
<dbReference type="EMBL" id="JPME01000015">
    <property type="protein sequence ID" value="KEZ89656.1"/>
    <property type="molecule type" value="Genomic_DNA"/>
</dbReference>
<sequence>MKTVYLCENSVEGILSGVYAAWTSRKGHANVKLGLIGDEDTMELFCQYEEVPVNAGHADKVVRAIREKISEEAYIVVYKAALSKERDRGDKIYRFLIYGFHLGAKVVHMLQVPEVFEIFQMCRNIDNETHLLTGFVRFVEMEGDLLVSRIGPKNDVLVLLAPHFMDRLSGENWVIYDENRKKAVMHPALRPWFLVDLISSEWEERMKKASDEDEYEALFQCFRKSISIKERTNPVCQRNHMPLRYRAYMPEFSHGLKDS</sequence>
<keyword evidence="3" id="KW-1185">Reference proteome</keyword>
<proteinExistence type="predicted"/>
<feature type="domain" description="DUF4130" evidence="1">
    <location>
        <begin position="87"/>
        <end position="251"/>
    </location>
</feature>
<dbReference type="OrthoDB" id="5290748at2"/>
<dbReference type="Pfam" id="PF13566">
    <property type="entry name" value="DUF4130"/>
    <property type="match status" value="1"/>
</dbReference>
<name>A0A084JL22_9FIRM</name>
<evidence type="ECO:0000259" key="1">
    <source>
        <dbReference type="Pfam" id="PF13566"/>
    </source>
</evidence>
<dbReference type="InterPro" id="IPR023875">
    <property type="entry name" value="DNA_repair_put"/>
</dbReference>
<gene>
    <name evidence="2" type="ORF">IO98_13240</name>
</gene>
<reference evidence="2 3" key="1">
    <citation type="submission" date="2014-07" db="EMBL/GenBank/DDBJ databases">
        <title>Draft genome of Clostridium celerecrescens 152B isolated from sediments associated with methane hydrate from Krishna Godavari basin.</title>
        <authorList>
            <person name="Honkalas V.S."/>
            <person name="Dabir A.P."/>
            <person name="Arora P."/>
            <person name="Dhakephalkar P.K."/>
        </authorList>
    </citation>
    <scope>NUCLEOTIDE SEQUENCE [LARGE SCALE GENOMIC DNA]</scope>
    <source>
        <strain evidence="2 3">152B</strain>
    </source>
</reference>
<protein>
    <recommendedName>
        <fullName evidence="1">DUF4130 domain-containing protein</fullName>
    </recommendedName>
</protein>
<organism evidence="2 3">
    <name type="scientific">Lacrimispora celerecrescens</name>
    <dbReference type="NCBI Taxonomy" id="29354"/>
    <lineage>
        <taxon>Bacteria</taxon>
        <taxon>Bacillati</taxon>
        <taxon>Bacillota</taxon>
        <taxon>Clostridia</taxon>
        <taxon>Lachnospirales</taxon>
        <taxon>Lachnospiraceae</taxon>
        <taxon>Lacrimispora</taxon>
    </lineage>
</organism>
<dbReference type="STRING" id="29354.IO98_13240"/>
<dbReference type="NCBIfam" id="TIGR03915">
    <property type="entry name" value="SAM_7_link_chp"/>
    <property type="match status" value="1"/>
</dbReference>
<dbReference type="InterPro" id="IPR025404">
    <property type="entry name" value="DUF4130"/>
</dbReference>
<dbReference type="Proteomes" id="UP000028525">
    <property type="component" value="Unassembled WGS sequence"/>
</dbReference>
<evidence type="ECO:0000313" key="2">
    <source>
        <dbReference type="EMBL" id="KEZ89656.1"/>
    </source>
</evidence>
<dbReference type="RefSeq" id="WP_038281683.1">
    <property type="nucleotide sequence ID" value="NZ_JPME01000015.1"/>
</dbReference>
<comment type="caution">
    <text evidence="2">The sequence shown here is derived from an EMBL/GenBank/DDBJ whole genome shotgun (WGS) entry which is preliminary data.</text>
</comment>
<accession>A0A084JL22</accession>